<gene>
    <name evidence="2" type="primary">OSJNBa0036E02.9</name>
</gene>
<name>Q7F7E2_ORYSJ</name>
<feature type="region of interest" description="Disordered" evidence="1">
    <location>
        <begin position="263"/>
        <end position="337"/>
    </location>
</feature>
<accession>Q7F7E2</accession>
<feature type="compositionally biased region" description="Low complexity" evidence="1">
    <location>
        <begin position="359"/>
        <end position="369"/>
    </location>
</feature>
<evidence type="ECO:0000256" key="1">
    <source>
        <dbReference type="SAM" id="MobiDB-lite"/>
    </source>
</evidence>
<feature type="region of interest" description="Disordered" evidence="1">
    <location>
        <begin position="350"/>
        <end position="386"/>
    </location>
</feature>
<dbReference type="AlphaFoldDB" id="Q7F7E2"/>
<sequence>MLDQEKEQQRTDCIVTQKLQEYGTKLADGDELGRKMPQHQGREKMLALRRPKSTSLLQEPTPPGYLPDGVYPVMASGHDNLVSEPLTMASNAKAAAEHAWKLNGRAIYDGCCWLNIQWAQPSSSTPAAATPLVGITKELIANVLELKAMLKESNASKEVEDGRTKQKVAAVDLAVMAPVAMPLTQMSPPADSLVEQEMATQQKTVEGTTRTLPAVIINCKQETENNKTLLIMFNCHLSLDGSEDNISRNVMALWMVQMEIAARPSPVQPRRDSSWRRRKERRRQRERDGEISFSFTRYSTRDGNGKHDTISDGWDPQPHLSSPTSSHPPAAASHAAHIAASSSLLAPSHMQAWTPPIPSTSSTKPPYSSHKNRHRPSRHHPTTTDAPLFHSTARTLLPPPTQAATTICCLRPAVAAALAITTPHRLRCRLRCIKLHPGGCFAPPTHRLNAFSLALPSHSRLWLPSAAPRILSRICNYGYKAHNTVTVYRFRHKPAQNL</sequence>
<organism evidence="2">
    <name type="scientific">Oryza sativa subsp. japonica</name>
    <name type="common">Rice</name>
    <dbReference type="NCBI Taxonomy" id="39947"/>
    <lineage>
        <taxon>Eukaryota</taxon>
        <taxon>Viridiplantae</taxon>
        <taxon>Streptophyta</taxon>
        <taxon>Embryophyta</taxon>
        <taxon>Tracheophyta</taxon>
        <taxon>Spermatophyta</taxon>
        <taxon>Magnoliopsida</taxon>
        <taxon>Liliopsida</taxon>
        <taxon>Poales</taxon>
        <taxon>Poaceae</taxon>
        <taxon>BOP clade</taxon>
        <taxon>Oryzoideae</taxon>
        <taxon>Oryzeae</taxon>
        <taxon>Oryzinae</taxon>
        <taxon>Oryza</taxon>
        <taxon>Oryza sativa</taxon>
    </lineage>
</organism>
<feature type="compositionally biased region" description="Basic residues" evidence="1">
    <location>
        <begin position="370"/>
        <end position="381"/>
    </location>
</feature>
<reference evidence="2" key="1">
    <citation type="submission" date="2000-09" db="EMBL/GenBank/DDBJ databases">
        <title>Oryza sativa nipponbare(GA3) genomic DNA, chromosome 1, BAC clone:OSJNBa0036E02.</title>
        <authorList>
            <person name="Sasaki T."/>
            <person name="Matsumoto T."/>
            <person name="Yamamoto K."/>
        </authorList>
    </citation>
    <scope>NUCLEOTIDE SEQUENCE</scope>
</reference>
<protein>
    <submittedName>
        <fullName evidence="2">OSJNBa0036E02.9 protein</fullName>
    </submittedName>
</protein>
<evidence type="ECO:0000313" key="2">
    <source>
        <dbReference type="EMBL" id="BAB17735.1"/>
    </source>
</evidence>
<dbReference type="EMBL" id="AP002862">
    <property type="protein sequence ID" value="BAB17735.1"/>
    <property type="molecule type" value="Genomic_DNA"/>
</dbReference>
<feature type="compositionally biased region" description="Low complexity" evidence="1">
    <location>
        <begin position="318"/>
        <end position="337"/>
    </location>
</feature>
<proteinExistence type="predicted"/>
<feature type="compositionally biased region" description="Basic and acidic residues" evidence="1">
    <location>
        <begin position="299"/>
        <end position="310"/>
    </location>
</feature>